<evidence type="ECO:0000259" key="1">
    <source>
        <dbReference type="SMART" id="SM01264"/>
    </source>
</evidence>
<dbReference type="EMBL" id="FNFP01000003">
    <property type="protein sequence ID" value="SDK76276.1"/>
    <property type="molecule type" value="Genomic_DNA"/>
</dbReference>
<feature type="domain" description="Peptidase M16C associated" evidence="1">
    <location>
        <begin position="464"/>
        <end position="714"/>
    </location>
</feature>
<accession>A0A1G9EJG5</accession>
<proteinExistence type="predicted"/>
<evidence type="ECO:0000313" key="3">
    <source>
        <dbReference type="Proteomes" id="UP000198718"/>
    </source>
</evidence>
<dbReference type="InterPro" id="IPR011249">
    <property type="entry name" value="Metalloenz_LuxS/M16"/>
</dbReference>
<dbReference type="OrthoDB" id="9762027at2"/>
<sequence length="975" mass="112689">MNFTVNTSYNGFKLLEEKKVKEINSMARIFEHEKSGARLLHIANDDDNKVFSITFRTPPTDSTGLPHILEHAVLCGSRKFPAKDPFVELAKGSLNTFLNAMTFSDKTMYPIASRNDKDFLNLMDVYLDAVFYPNIYKKPEILMQEGWHYELDNPEEEITYKGVVYNEMKGAFSSPEQVLFRKIQESLFPDTTYQYDSGGDPEAIPELTQEEFTAFHKKLYHPANSYIYLYGDGDIMEHLKFINEEYLQNFEKIKVDSEITLQTPYKEPKTSFVEYSISANEREQDKTFLSLNFVVGKSTNPELHLAFDILTYLLLETPAAPLKKALLEADLGKDVFGSYDHSILQPVLSVIVKNSNEEEQERFKQVVYDTLKALVDKGIDKKLIEASINIYEFKLREADYGRYPKGLIYCMKSMESWLYDEDPVLHLTYESALGKIKTALTTNYFEKLIEKYLLNNQHQSLLVVTPKKGLVQEKEEEVKQKLANYKAKLSKEEINQLIENTSMLKRYQEEPNDSKDLEKIPLLSLKDIEEKAEKLLLIEKKENGLPILLHPMFTNEIAYVNLLFDTTTVPKELIPYVSLLSFILGKVSTETYHYEDLSNEINIYTGGIDFKVEAYSLKNDDGTYFPKLMIQSSALVKQLPKLFHIIGELIGATKFNETKRLKEIIQEVKSRLEMNILQDGHIVAARRATSYFSPIGQYKEMCTGIAYYEFIEELEGNFDNKLQEIQSNLEKLIKMIFNQDNLLVSVTIEEKDYNKFQEAFKSLINYMGNEKLDKQQYQFDYGPKNEGLLTSSKVQYVAKAYNFQKLGYDYTGHLQVLKTIISLNYLWNKVRITGGAYGAMAGFSRNGNIYFTSYRDPNLDKTLKVYDEAHKYISEFSTDEREMTKYIIGTISKIDAPLTASMKGQEATAYYISQISQEDIQRERDEVLRTKPEDIKNLARLIKDVMEKNYYCVLGNEGKIQANKHIFKNLVEVFK</sequence>
<protein>
    <recommendedName>
        <fullName evidence="1">Peptidase M16C associated domain-containing protein</fullName>
    </recommendedName>
</protein>
<dbReference type="PANTHER" id="PTHR43016:SF13">
    <property type="entry name" value="PRESEQUENCE PROTEASE, MITOCHONDRIAL"/>
    <property type="match status" value="1"/>
</dbReference>
<dbReference type="GO" id="GO:0004222">
    <property type="term" value="F:metalloendopeptidase activity"/>
    <property type="evidence" value="ECO:0007669"/>
    <property type="project" value="TreeGrafter"/>
</dbReference>
<dbReference type="GO" id="GO:0016485">
    <property type="term" value="P:protein processing"/>
    <property type="evidence" value="ECO:0007669"/>
    <property type="project" value="TreeGrafter"/>
</dbReference>
<dbReference type="AlphaFoldDB" id="A0A1G9EJG5"/>
<dbReference type="FunFam" id="3.30.830.10:FF:000034">
    <property type="entry name" value="presequence protease 1, chloroplastic/mitochondrial"/>
    <property type="match status" value="1"/>
</dbReference>
<dbReference type="Pfam" id="PF22516">
    <property type="entry name" value="PreP_C"/>
    <property type="match status" value="1"/>
</dbReference>
<dbReference type="Pfam" id="PF05193">
    <property type="entry name" value="Peptidase_M16_C"/>
    <property type="match status" value="1"/>
</dbReference>
<evidence type="ECO:0000313" key="2">
    <source>
        <dbReference type="EMBL" id="SDK76276.1"/>
    </source>
</evidence>
<dbReference type="SMART" id="SM01264">
    <property type="entry name" value="M16C_associated"/>
    <property type="match status" value="1"/>
</dbReference>
<dbReference type="Proteomes" id="UP000198718">
    <property type="component" value="Unassembled WGS sequence"/>
</dbReference>
<reference evidence="2 3" key="1">
    <citation type="submission" date="2016-10" db="EMBL/GenBank/DDBJ databases">
        <authorList>
            <person name="de Groot N.N."/>
        </authorList>
    </citation>
    <scope>NUCLEOTIDE SEQUENCE [LARGE SCALE GENOMIC DNA]</scope>
    <source>
        <strain evidence="2 3">DSM 18346</strain>
    </source>
</reference>
<dbReference type="GO" id="GO:0046872">
    <property type="term" value="F:metal ion binding"/>
    <property type="evidence" value="ECO:0007669"/>
    <property type="project" value="InterPro"/>
</dbReference>
<name>A0A1G9EJG5_9FIRM</name>
<dbReference type="RefSeq" id="WP_090553532.1">
    <property type="nucleotide sequence ID" value="NZ_FNFP01000003.1"/>
</dbReference>
<organism evidence="2 3">
    <name type="scientific">Natronincola ferrireducens</name>
    <dbReference type="NCBI Taxonomy" id="393762"/>
    <lineage>
        <taxon>Bacteria</taxon>
        <taxon>Bacillati</taxon>
        <taxon>Bacillota</taxon>
        <taxon>Clostridia</taxon>
        <taxon>Peptostreptococcales</taxon>
        <taxon>Natronincolaceae</taxon>
        <taxon>Natronincola</taxon>
    </lineage>
</organism>
<dbReference type="PANTHER" id="PTHR43016">
    <property type="entry name" value="PRESEQUENCE PROTEASE"/>
    <property type="match status" value="1"/>
</dbReference>
<gene>
    <name evidence="2" type="ORF">SAMN05660472_01996</name>
</gene>
<keyword evidence="3" id="KW-1185">Reference proteome</keyword>
<dbReference type="InterPro" id="IPR055130">
    <property type="entry name" value="PreP_C"/>
</dbReference>
<dbReference type="InterPro" id="IPR011765">
    <property type="entry name" value="Pept_M16_N"/>
</dbReference>
<dbReference type="SUPFAM" id="SSF63411">
    <property type="entry name" value="LuxS/MPP-like metallohydrolase"/>
    <property type="match status" value="4"/>
</dbReference>
<dbReference type="InterPro" id="IPR007863">
    <property type="entry name" value="Peptidase_M16_C"/>
</dbReference>
<dbReference type="STRING" id="393762.SAMN05660472_01996"/>
<dbReference type="Pfam" id="PF08367">
    <property type="entry name" value="M16C_assoc"/>
    <property type="match status" value="1"/>
</dbReference>
<dbReference type="Gene3D" id="3.30.830.10">
    <property type="entry name" value="Metalloenzyme, LuxS/M16 peptidase-like"/>
    <property type="match status" value="4"/>
</dbReference>
<dbReference type="Pfam" id="PF00675">
    <property type="entry name" value="Peptidase_M16"/>
    <property type="match status" value="1"/>
</dbReference>
<dbReference type="InterPro" id="IPR013578">
    <property type="entry name" value="Peptidase_M16C_assoc"/>
</dbReference>